<evidence type="ECO:0000313" key="2">
    <source>
        <dbReference type="Proteomes" id="UP000642070"/>
    </source>
</evidence>
<protein>
    <submittedName>
        <fullName evidence="1">Uncharacterized protein</fullName>
    </submittedName>
</protein>
<accession>A0A917U4R4</accession>
<evidence type="ECO:0000313" key="1">
    <source>
        <dbReference type="EMBL" id="GGM53439.1"/>
    </source>
</evidence>
<gene>
    <name evidence="1" type="ORF">GCM10007977_063780</name>
</gene>
<dbReference type="Proteomes" id="UP000642070">
    <property type="component" value="Unassembled WGS sequence"/>
</dbReference>
<name>A0A917U4R4_9ACTN</name>
<dbReference type="RefSeq" id="WP_190253687.1">
    <property type="nucleotide sequence ID" value="NZ_BMPI01000035.1"/>
</dbReference>
<dbReference type="EMBL" id="BMPI01000035">
    <property type="protein sequence ID" value="GGM53439.1"/>
    <property type="molecule type" value="Genomic_DNA"/>
</dbReference>
<dbReference type="AlphaFoldDB" id="A0A917U4R4"/>
<sequence length="233" mass="25415">MSDTLQDIAEAAHALTDARQHLEPRWEWDANRNRKPLPPHRTTVPGLIQQLRDHAEPGVDGDQGGAGGPKSVPVAIDAVSLLASISFGSAMRAKAWGVNLDERTTPEEHIRGIVGVASRRTSDEQLELRRELRSWTWQAEIITGWRTPPRELVAPCPQCGARGTLLAYATADNPRARCVGCGAGWAELPRDDEGSIRILAEHVVRYQRQAGTTMAAARAAAVANRRRMEGKAA</sequence>
<reference evidence="1" key="1">
    <citation type="journal article" date="2014" name="Int. J. Syst. Evol. Microbiol.">
        <title>Complete genome sequence of Corynebacterium casei LMG S-19264T (=DSM 44701T), isolated from a smear-ripened cheese.</title>
        <authorList>
            <consortium name="US DOE Joint Genome Institute (JGI-PGF)"/>
            <person name="Walter F."/>
            <person name="Albersmeier A."/>
            <person name="Kalinowski J."/>
            <person name="Ruckert C."/>
        </authorList>
    </citation>
    <scope>NUCLEOTIDE SEQUENCE</scope>
    <source>
        <strain evidence="1">JCM 19831</strain>
    </source>
</reference>
<comment type="caution">
    <text evidence="1">The sequence shown here is derived from an EMBL/GenBank/DDBJ whole genome shotgun (WGS) entry which is preliminary data.</text>
</comment>
<keyword evidence="2" id="KW-1185">Reference proteome</keyword>
<organism evidence="1 2">
    <name type="scientific">Dactylosporangium sucinum</name>
    <dbReference type="NCBI Taxonomy" id="1424081"/>
    <lineage>
        <taxon>Bacteria</taxon>
        <taxon>Bacillati</taxon>
        <taxon>Actinomycetota</taxon>
        <taxon>Actinomycetes</taxon>
        <taxon>Micromonosporales</taxon>
        <taxon>Micromonosporaceae</taxon>
        <taxon>Dactylosporangium</taxon>
    </lineage>
</organism>
<proteinExistence type="predicted"/>
<reference evidence="1" key="2">
    <citation type="submission" date="2020-09" db="EMBL/GenBank/DDBJ databases">
        <authorList>
            <person name="Sun Q."/>
            <person name="Ohkuma M."/>
        </authorList>
    </citation>
    <scope>NUCLEOTIDE SEQUENCE</scope>
    <source>
        <strain evidence="1">JCM 19831</strain>
    </source>
</reference>